<feature type="transmembrane region" description="Helical" evidence="1">
    <location>
        <begin position="33"/>
        <end position="51"/>
    </location>
</feature>
<evidence type="ECO:0000313" key="3">
    <source>
        <dbReference type="Proteomes" id="UP000286954"/>
    </source>
</evidence>
<protein>
    <recommendedName>
        <fullName evidence="1">UPF0391 membrane protein X907_0284</fullName>
    </recommendedName>
</protein>
<dbReference type="KEGG" id="gak:X907_0284"/>
<comment type="caution">
    <text evidence="1">Lacks conserved residue(s) required for the propagation of feature annotation.</text>
</comment>
<dbReference type="EMBL" id="CP018911">
    <property type="protein sequence ID" value="AZU02832.1"/>
    <property type="molecule type" value="Genomic_DNA"/>
</dbReference>
<evidence type="ECO:0000313" key="2">
    <source>
        <dbReference type="EMBL" id="AZU02832.1"/>
    </source>
</evidence>
<gene>
    <name evidence="2" type="ORF">X907_0284</name>
</gene>
<keyword evidence="1" id="KW-0472">Membrane</keyword>
<proteinExistence type="inferred from homology"/>
<dbReference type="PIRSF" id="PIRSF036466">
    <property type="entry name" value="UCP036466"/>
    <property type="match status" value="1"/>
</dbReference>
<dbReference type="RefSeq" id="WP_127565282.1">
    <property type="nucleotide sequence ID" value="NZ_BMFB01000006.1"/>
</dbReference>
<dbReference type="AlphaFoldDB" id="A0A3T0E698"/>
<keyword evidence="1" id="KW-1003">Cell membrane</keyword>
<organism evidence="2 3">
    <name type="scientific">Glycocaulis alkaliphilus</name>
    <dbReference type="NCBI Taxonomy" id="1434191"/>
    <lineage>
        <taxon>Bacteria</taxon>
        <taxon>Pseudomonadati</taxon>
        <taxon>Pseudomonadota</taxon>
        <taxon>Alphaproteobacteria</taxon>
        <taxon>Maricaulales</taxon>
        <taxon>Maricaulaceae</taxon>
        <taxon>Glycocaulis</taxon>
    </lineage>
</organism>
<comment type="similarity">
    <text evidence="1">Belongs to the UPF0391 family.</text>
</comment>
<dbReference type="OrthoDB" id="8021162at2"/>
<feature type="transmembrane region" description="Helical" evidence="1">
    <location>
        <begin position="6"/>
        <end position="26"/>
    </location>
</feature>
<accession>A0A3T0E698</accession>
<reference evidence="2 3" key="1">
    <citation type="submission" date="2016-12" db="EMBL/GenBank/DDBJ databases">
        <title>The genome of dimorphic prosthecate Glycocaulis alkaliphilus 6b-8t, isolated from crude oil dictates its adaptability in petroleum environments.</title>
        <authorList>
            <person name="Wu X.-L."/>
            <person name="Geng S."/>
        </authorList>
    </citation>
    <scope>NUCLEOTIDE SEQUENCE [LARGE SCALE GENOMIC DNA]</scope>
    <source>
        <strain evidence="2 3">6B-8</strain>
    </source>
</reference>
<keyword evidence="1" id="KW-1133">Transmembrane helix</keyword>
<name>A0A3T0E698_9PROT</name>
<dbReference type="InterPro" id="IPR009760">
    <property type="entry name" value="DUF1328"/>
</dbReference>
<dbReference type="Proteomes" id="UP000286954">
    <property type="component" value="Chromosome"/>
</dbReference>
<keyword evidence="1" id="KW-0812">Transmembrane</keyword>
<sequence>MFGWALLFLIIAIVCAVLGFMTLAGAAATIAQVLFVIALGLAVLSAVIQAFRGRPPV</sequence>
<keyword evidence="3" id="KW-1185">Reference proteome</keyword>
<dbReference type="Pfam" id="PF07043">
    <property type="entry name" value="DUF1328"/>
    <property type="match status" value="1"/>
</dbReference>
<dbReference type="HAMAP" id="MF_01361">
    <property type="entry name" value="UPF0391"/>
    <property type="match status" value="1"/>
</dbReference>
<evidence type="ECO:0000256" key="1">
    <source>
        <dbReference type="HAMAP-Rule" id="MF_01361"/>
    </source>
</evidence>
<dbReference type="NCBIfam" id="NF010229">
    <property type="entry name" value="PRK13682.1-4"/>
    <property type="match status" value="1"/>
</dbReference>
<dbReference type="GO" id="GO:0005886">
    <property type="term" value="C:plasma membrane"/>
    <property type="evidence" value="ECO:0007669"/>
    <property type="project" value="UniProtKB-UniRule"/>
</dbReference>